<evidence type="ECO:0000256" key="1">
    <source>
        <dbReference type="SAM" id="MobiDB-lite"/>
    </source>
</evidence>
<dbReference type="EMBL" id="JAHUZN010000008">
    <property type="protein sequence ID" value="KAG8485045.1"/>
    <property type="molecule type" value="Genomic_DNA"/>
</dbReference>
<protein>
    <submittedName>
        <fullName evidence="2">Uncharacterized protein</fullName>
    </submittedName>
</protein>
<gene>
    <name evidence="2" type="ORF">CXB51_021094</name>
</gene>
<reference evidence="2 3" key="1">
    <citation type="journal article" date="2021" name="bioRxiv">
        <title>The Gossypium anomalum genome as a resource for cotton improvement and evolutionary analysis of hybrid incompatibility.</title>
        <authorList>
            <person name="Grover C.E."/>
            <person name="Yuan D."/>
            <person name="Arick M.A."/>
            <person name="Miller E.R."/>
            <person name="Hu G."/>
            <person name="Peterson D.G."/>
            <person name="Wendel J.F."/>
            <person name="Udall J.A."/>
        </authorList>
    </citation>
    <scope>NUCLEOTIDE SEQUENCE [LARGE SCALE GENOMIC DNA]</scope>
    <source>
        <strain evidence="2">JFW-Udall</strain>
        <tissue evidence="2">Leaf</tissue>
    </source>
</reference>
<keyword evidence="3" id="KW-1185">Reference proteome</keyword>
<dbReference type="Proteomes" id="UP000701853">
    <property type="component" value="Chromosome 8"/>
</dbReference>
<organism evidence="2 3">
    <name type="scientific">Gossypium anomalum</name>
    <dbReference type="NCBI Taxonomy" id="47600"/>
    <lineage>
        <taxon>Eukaryota</taxon>
        <taxon>Viridiplantae</taxon>
        <taxon>Streptophyta</taxon>
        <taxon>Embryophyta</taxon>
        <taxon>Tracheophyta</taxon>
        <taxon>Spermatophyta</taxon>
        <taxon>Magnoliopsida</taxon>
        <taxon>eudicotyledons</taxon>
        <taxon>Gunneridae</taxon>
        <taxon>Pentapetalae</taxon>
        <taxon>rosids</taxon>
        <taxon>malvids</taxon>
        <taxon>Malvales</taxon>
        <taxon>Malvaceae</taxon>
        <taxon>Malvoideae</taxon>
        <taxon>Gossypium</taxon>
    </lineage>
</organism>
<evidence type="ECO:0000313" key="2">
    <source>
        <dbReference type="EMBL" id="KAG8485045.1"/>
    </source>
</evidence>
<comment type="caution">
    <text evidence="2">The sequence shown here is derived from an EMBL/GenBank/DDBJ whole genome shotgun (WGS) entry which is preliminary data.</text>
</comment>
<evidence type="ECO:0000313" key="3">
    <source>
        <dbReference type="Proteomes" id="UP000701853"/>
    </source>
</evidence>
<accession>A0A8J6CWP4</accession>
<name>A0A8J6CWP4_9ROSI</name>
<feature type="region of interest" description="Disordered" evidence="1">
    <location>
        <begin position="1"/>
        <end position="42"/>
    </location>
</feature>
<dbReference type="AlphaFoldDB" id="A0A8J6CWP4"/>
<sequence>MQKRISPLPIRSDPDNGGEPSGDETQADNGDMSDQTRAGRRATVVVREVANGDERRLNGGLGFAC</sequence>
<proteinExistence type="predicted"/>
<feature type="compositionally biased region" description="Polar residues" evidence="1">
    <location>
        <begin position="27"/>
        <end position="36"/>
    </location>
</feature>